<dbReference type="InterPro" id="IPR003591">
    <property type="entry name" value="Leu-rich_rpt_typical-subtyp"/>
</dbReference>
<dbReference type="InterPro" id="IPR001611">
    <property type="entry name" value="Leu-rich_rpt"/>
</dbReference>
<evidence type="ECO:0000256" key="7">
    <source>
        <dbReference type="ARBA" id="ARBA00022692"/>
    </source>
</evidence>
<feature type="domain" description="Protein kinase" evidence="23">
    <location>
        <begin position="298"/>
        <end position="564"/>
    </location>
</feature>
<comment type="similarity">
    <text evidence="2">Belongs to the protein kinase superfamily. Ser/Thr protein kinase family.</text>
</comment>
<keyword evidence="16" id="KW-0325">Glycoprotein</keyword>
<dbReference type="EC" id="2.7.11.1" evidence="3"/>
<dbReference type="Pfam" id="PF13855">
    <property type="entry name" value="LRR_8"/>
    <property type="match status" value="2"/>
</dbReference>
<keyword evidence="10 19" id="KW-0547">Nucleotide-binding</keyword>
<evidence type="ECO:0000256" key="2">
    <source>
        <dbReference type="ARBA" id="ARBA00008684"/>
    </source>
</evidence>
<dbReference type="STRING" id="35608.A0A2U1NE85"/>
<dbReference type="InterPro" id="IPR011009">
    <property type="entry name" value="Kinase-like_dom_sf"/>
</dbReference>
<feature type="binding site" evidence="19">
    <location>
        <position position="326"/>
    </location>
    <ligand>
        <name>ATP</name>
        <dbReference type="ChEBI" id="CHEBI:30616"/>
    </ligand>
</feature>
<name>A0A2U1NE85_ARTAN</name>
<evidence type="ECO:0000256" key="1">
    <source>
        <dbReference type="ARBA" id="ARBA00004479"/>
    </source>
</evidence>
<protein>
    <recommendedName>
        <fullName evidence="3">non-specific serine/threonine protein kinase</fullName>
        <ecNumber evidence="3">2.7.11.1</ecNumber>
    </recommendedName>
</protein>
<evidence type="ECO:0000256" key="16">
    <source>
        <dbReference type="ARBA" id="ARBA00023180"/>
    </source>
</evidence>
<dbReference type="Pfam" id="PF08263">
    <property type="entry name" value="LRRNT_2"/>
    <property type="match status" value="2"/>
</dbReference>
<dbReference type="EMBL" id="PKPP01003020">
    <property type="protein sequence ID" value="PWA71798.1"/>
    <property type="molecule type" value="Genomic_DNA"/>
</dbReference>
<dbReference type="Gene3D" id="1.10.510.10">
    <property type="entry name" value="Transferase(Phosphotransferase) domain 1"/>
    <property type="match status" value="1"/>
</dbReference>
<keyword evidence="8 22" id="KW-0732">Signal</keyword>
<dbReference type="InterPro" id="IPR008271">
    <property type="entry name" value="Ser/Thr_kinase_AS"/>
</dbReference>
<dbReference type="InterPro" id="IPR032675">
    <property type="entry name" value="LRR_dom_sf"/>
</dbReference>
<dbReference type="GO" id="GO:0006952">
    <property type="term" value="P:defense response"/>
    <property type="evidence" value="ECO:0007669"/>
    <property type="project" value="UniProtKB-ARBA"/>
</dbReference>
<evidence type="ECO:0000256" key="20">
    <source>
        <dbReference type="SAM" id="MobiDB-lite"/>
    </source>
</evidence>
<comment type="catalytic activity">
    <reaction evidence="18">
        <text>L-seryl-[protein] + ATP = O-phospho-L-seryl-[protein] + ADP + H(+)</text>
        <dbReference type="Rhea" id="RHEA:17989"/>
        <dbReference type="Rhea" id="RHEA-COMP:9863"/>
        <dbReference type="Rhea" id="RHEA-COMP:11604"/>
        <dbReference type="ChEBI" id="CHEBI:15378"/>
        <dbReference type="ChEBI" id="CHEBI:29999"/>
        <dbReference type="ChEBI" id="CHEBI:30616"/>
        <dbReference type="ChEBI" id="CHEBI:83421"/>
        <dbReference type="ChEBI" id="CHEBI:456216"/>
        <dbReference type="EC" id="2.7.11.1"/>
    </reaction>
</comment>
<comment type="caution">
    <text evidence="24">The sequence shown here is derived from an EMBL/GenBank/DDBJ whole genome shotgun (WGS) entry which is preliminary data.</text>
</comment>
<evidence type="ECO:0000256" key="6">
    <source>
        <dbReference type="ARBA" id="ARBA00022679"/>
    </source>
</evidence>
<dbReference type="GO" id="GO:0004674">
    <property type="term" value="F:protein serine/threonine kinase activity"/>
    <property type="evidence" value="ECO:0007669"/>
    <property type="project" value="UniProtKB-KW"/>
</dbReference>
<gene>
    <name evidence="24" type="ORF">CTI12_AA277140</name>
</gene>
<dbReference type="PANTHER" id="PTHR47988">
    <property type="entry name" value="SOMATIC EMBRYOGENESIS RECEPTOR KINASE 1"/>
    <property type="match status" value="1"/>
</dbReference>
<feature type="compositionally biased region" description="Basic and acidic residues" evidence="20">
    <location>
        <begin position="971"/>
        <end position="984"/>
    </location>
</feature>
<keyword evidence="25" id="KW-1185">Reference proteome</keyword>
<keyword evidence="15" id="KW-0675">Receptor</keyword>
<evidence type="ECO:0000256" key="22">
    <source>
        <dbReference type="SAM" id="SignalP"/>
    </source>
</evidence>
<evidence type="ECO:0000313" key="25">
    <source>
        <dbReference type="Proteomes" id="UP000245207"/>
    </source>
</evidence>
<dbReference type="Proteomes" id="UP000245207">
    <property type="component" value="Unassembled WGS sequence"/>
</dbReference>
<dbReference type="SMART" id="SM00369">
    <property type="entry name" value="LRR_TYP"/>
    <property type="match status" value="6"/>
</dbReference>
<keyword evidence="5" id="KW-0433">Leucine-rich repeat</keyword>
<keyword evidence="9" id="KW-0677">Repeat</keyword>
<dbReference type="Pfam" id="PF07714">
    <property type="entry name" value="PK_Tyr_Ser-Thr"/>
    <property type="match status" value="1"/>
</dbReference>
<dbReference type="Gene3D" id="3.80.10.10">
    <property type="entry name" value="Ribonuclease Inhibitor"/>
    <property type="match status" value="2"/>
</dbReference>
<evidence type="ECO:0000256" key="15">
    <source>
        <dbReference type="ARBA" id="ARBA00023170"/>
    </source>
</evidence>
<comment type="catalytic activity">
    <reaction evidence="17">
        <text>L-threonyl-[protein] + ATP = O-phospho-L-threonyl-[protein] + ADP + H(+)</text>
        <dbReference type="Rhea" id="RHEA:46608"/>
        <dbReference type="Rhea" id="RHEA-COMP:11060"/>
        <dbReference type="Rhea" id="RHEA-COMP:11605"/>
        <dbReference type="ChEBI" id="CHEBI:15378"/>
        <dbReference type="ChEBI" id="CHEBI:30013"/>
        <dbReference type="ChEBI" id="CHEBI:30616"/>
        <dbReference type="ChEBI" id="CHEBI:61977"/>
        <dbReference type="ChEBI" id="CHEBI:456216"/>
        <dbReference type="EC" id="2.7.11.1"/>
    </reaction>
</comment>
<keyword evidence="14 21" id="KW-0472">Membrane</keyword>
<dbReference type="AlphaFoldDB" id="A0A2U1NE85"/>
<dbReference type="OrthoDB" id="749055at2759"/>
<evidence type="ECO:0000256" key="11">
    <source>
        <dbReference type="ARBA" id="ARBA00022777"/>
    </source>
</evidence>
<dbReference type="FunFam" id="1.10.510.10:FF:000016">
    <property type="entry name" value="Somatic embryogenesis receptor-like kinase 1"/>
    <property type="match status" value="1"/>
</dbReference>
<feature type="transmembrane region" description="Helical" evidence="21">
    <location>
        <begin position="629"/>
        <end position="653"/>
    </location>
</feature>
<dbReference type="InterPro" id="IPR013210">
    <property type="entry name" value="LRR_N_plant-typ"/>
</dbReference>
<comment type="subcellular location">
    <subcellularLocation>
        <location evidence="1">Membrane</location>
        <topology evidence="1">Single-pass type I membrane protein</topology>
    </subcellularLocation>
</comment>
<evidence type="ECO:0000313" key="24">
    <source>
        <dbReference type="EMBL" id="PWA71798.1"/>
    </source>
</evidence>
<dbReference type="Gene3D" id="3.30.200.20">
    <property type="entry name" value="Phosphorylase Kinase, domain 1"/>
    <property type="match status" value="2"/>
</dbReference>
<dbReference type="PROSITE" id="PS00107">
    <property type="entry name" value="PROTEIN_KINASE_ATP"/>
    <property type="match status" value="2"/>
</dbReference>
<dbReference type="SUPFAM" id="SSF56112">
    <property type="entry name" value="Protein kinase-like (PK-like)"/>
    <property type="match status" value="2"/>
</dbReference>
<dbReference type="SUPFAM" id="SSF52047">
    <property type="entry name" value="RNI-like"/>
    <property type="match status" value="1"/>
</dbReference>
<evidence type="ECO:0000256" key="17">
    <source>
        <dbReference type="ARBA" id="ARBA00047899"/>
    </source>
</evidence>
<evidence type="ECO:0000256" key="14">
    <source>
        <dbReference type="ARBA" id="ARBA00023136"/>
    </source>
</evidence>
<evidence type="ECO:0000256" key="13">
    <source>
        <dbReference type="ARBA" id="ARBA00022989"/>
    </source>
</evidence>
<dbReference type="PRINTS" id="PR00019">
    <property type="entry name" value="LEURICHRPT"/>
</dbReference>
<feature type="signal peptide" evidence="22">
    <location>
        <begin position="1"/>
        <end position="19"/>
    </location>
</feature>
<feature type="transmembrane region" description="Helical" evidence="21">
    <location>
        <begin position="234"/>
        <end position="258"/>
    </location>
</feature>
<evidence type="ECO:0000256" key="5">
    <source>
        <dbReference type="ARBA" id="ARBA00022614"/>
    </source>
</evidence>
<feature type="chain" id="PRO_5015744139" description="non-specific serine/threonine protein kinase" evidence="22">
    <location>
        <begin position="20"/>
        <end position="1013"/>
    </location>
</feature>
<evidence type="ECO:0000259" key="23">
    <source>
        <dbReference type="PROSITE" id="PS50011"/>
    </source>
</evidence>
<proteinExistence type="inferred from homology"/>
<evidence type="ECO:0000256" key="9">
    <source>
        <dbReference type="ARBA" id="ARBA00022737"/>
    </source>
</evidence>
<feature type="binding site" evidence="19">
    <location>
        <position position="721"/>
    </location>
    <ligand>
        <name>ATP</name>
        <dbReference type="ChEBI" id="CHEBI:30616"/>
    </ligand>
</feature>
<feature type="domain" description="Protein kinase" evidence="23">
    <location>
        <begin position="693"/>
        <end position="972"/>
    </location>
</feature>
<evidence type="ECO:0000256" key="12">
    <source>
        <dbReference type="ARBA" id="ARBA00022840"/>
    </source>
</evidence>
<keyword evidence="11 24" id="KW-0418">Kinase</keyword>
<dbReference type="PROSITE" id="PS00108">
    <property type="entry name" value="PROTEIN_KINASE_ST"/>
    <property type="match status" value="1"/>
</dbReference>
<dbReference type="PROSITE" id="PS50011">
    <property type="entry name" value="PROTEIN_KINASE_DOM"/>
    <property type="match status" value="2"/>
</dbReference>
<sequence length="1013" mass="112019">MKLHIVLWCLALLFTSTSALLSPKGVNFEVQALMNIKNDLEDPHSVLNWDADAVDPCSWTMVTCSSDKLVIGLGSPSQNLSGYLSPSIGNLTNLQTVLLQNNRILGPLPFELGRLPKLQTLDLSNNMFTGEIPSSLANIKSLQYLRLNNNSLTGPIPEALANMTQLTFLDLSYNNLSGPVPKFLAKTFNIMGNSIICATGTEKDCNGTAAMPMSLPLGTQQKSQPSVTPKTNKMALAFGTSIGCFCLLFFGFGFVFWYRRRYNQQVFFDINEQYREEVCMGNLRRFQFRELQVATSNFASKHIIGKGGFGIVYKGILSDGTVVAVKRLKDGNAVGGEIQFQTEVEMISLAVHRNLLRLYGFCMTSSERLLVYPYMSNGSVASRLKVLFVIQPFDPMKLHIVLLCLALLFTSTSALLSPKGVNFEVQALMNIKNGLEDPHSVLNWDADAVDPCSWTMVTCSSDKLVIGLGSPSQNLSGYLSPSIGNLTNLQTVLLQNNRILGPLPFELGRLPKLQTLDLSNNMFTGEIPSSLANIKSLQYLRLNNNSLTGPIPEALANMTQLTFLDLSYNNLSGPVPKFLAKTFNIMGNSIICATGTEKDCNGTAAMPMSLPLGTQQKSQPSVTPKTNKMALAFGTSIGCFCLLFFGFGFVFWYRRRYNQQVFFDINEQYREEVCMGNLRRFQFRELQVATSNFASKHIIGKGGFGIVYKGILSDGTVVAVKRLKDGNAVGGEIQFQTEVEMISLAVHRNLLRLYGFCMTSSERLLVYPYMSNGSVASRLKAKPALDWGTRKRIALGAARGLLYLHEQCDPKIIHRDVKAANILLDDYCEAVVGDFGLAKLLDHHDSHVTTAVRGTVGHIAPEYLSTGQSSEKTDVYGFGILLLELITGQRALEFGKSANQKGAMLDWVKTIHRENKLDMLVDKDLKTNYDMIELEEMVQVALLCTQYQPNQRPKMSEVARMLEGDGLAEKWEASQRADSNRGRANEFSSSEHYSDLMDDSSLLGQAMELSGPR</sequence>
<dbReference type="GO" id="GO:0016020">
    <property type="term" value="C:membrane"/>
    <property type="evidence" value="ECO:0007669"/>
    <property type="project" value="UniProtKB-SubCell"/>
</dbReference>
<evidence type="ECO:0000256" key="8">
    <source>
        <dbReference type="ARBA" id="ARBA00022729"/>
    </source>
</evidence>
<dbReference type="FunFam" id="3.30.200.20:FF:000015">
    <property type="entry name" value="Somatic embryogenesis receptor kinase 1"/>
    <property type="match status" value="2"/>
</dbReference>
<keyword evidence="12 19" id="KW-0067">ATP-binding</keyword>
<feature type="region of interest" description="Disordered" evidence="20">
    <location>
        <begin position="971"/>
        <end position="1013"/>
    </location>
</feature>
<accession>A0A2U1NE85</accession>
<keyword evidence="4" id="KW-0723">Serine/threonine-protein kinase</keyword>
<evidence type="ECO:0000256" key="21">
    <source>
        <dbReference type="SAM" id="Phobius"/>
    </source>
</evidence>
<keyword evidence="6" id="KW-0808">Transferase</keyword>
<dbReference type="GO" id="GO:0051707">
    <property type="term" value="P:response to other organism"/>
    <property type="evidence" value="ECO:0007669"/>
    <property type="project" value="UniProtKB-ARBA"/>
</dbReference>
<dbReference type="InterPro" id="IPR001245">
    <property type="entry name" value="Ser-Thr/Tyr_kinase_cat_dom"/>
</dbReference>
<dbReference type="FunFam" id="3.80.10.10:FF:000021">
    <property type="entry name" value="Putative LRR receptor-like serine/threonine-protein kinase"/>
    <property type="match status" value="2"/>
</dbReference>
<dbReference type="InterPro" id="IPR017441">
    <property type="entry name" value="Protein_kinase_ATP_BS"/>
</dbReference>
<keyword evidence="13 21" id="KW-1133">Transmembrane helix</keyword>
<dbReference type="SMART" id="SM00220">
    <property type="entry name" value="S_TKc"/>
    <property type="match status" value="1"/>
</dbReference>
<organism evidence="24 25">
    <name type="scientific">Artemisia annua</name>
    <name type="common">Sweet wormwood</name>
    <dbReference type="NCBI Taxonomy" id="35608"/>
    <lineage>
        <taxon>Eukaryota</taxon>
        <taxon>Viridiplantae</taxon>
        <taxon>Streptophyta</taxon>
        <taxon>Embryophyta</taxon>
        <taxon>Tracheophyta</taxon>
        <taxon>Spermatophyta</taxon>
        <taxon>Magnoliopsida</taxon>
        <taxon>eudicotyledons</taxon>
        <taxon>Gunneridae</taxon>
        <taxon>Pentapetalae</taxon>
        <taxon>asterids</taxon>
        <taxon>campanulids</taxon>
        <taxon>Asterales</taxon>
        <taxon>Asteraceae</taxon>
        <taxon>Asteroideae</taxon>
        <taxon>Anthemideae</taxon>
        <taxon>Artemisiinae</taxon>
        <taxon>Artemisia</taxon>
    </lineage>
</organism>
<keyword evidence="7 21" id="KW-0812">Transmembrane</keyword>
<reference evidence="24 25" key="1">
    <citation type="journal article" date="2018" name="Mol. Plant">
        <title>The genome of Artemisia annua provides insight into the evolution of Asteraceae family and artemisinin biosynthesis.</title>
        <authorList>
            <person name="Shen Q."/>
            <person name="Zhang L."/>
            <person name="Liao Z."/>
            <person name="Wang S."/>
            <person name="Yan T."/>
            <person name="Shi P."/>
            <person name="Liu M."/>
            <person name="Fu X."/>
            <person name="Pan Q."/>
            <person name="Wang Y."/>
            <person name="Lv Z."/>
            <person name="Lu X."/>
            <person name="Zhang F."/>
            <person name="Jiang W."/>
            <person name="Ma Y."/>
            <person name="Chen M."/>
            <person name="Hao X."/>
            <person name="Li L."/>
            <person name="Tang Y."/>
            <person name="Lv G."/>
            <person name="Zhou Y."/>
            <person name="Sun X."/>
            <person name="Brodelius P.E."/>
            <person name="Rose J.K.C."/>
            <person name="Tang K."/>
        </authorList>
    </citation>
    <scope>NUCLEOTIDE SEQUENCE [LARGE SCALE GENOMIC DNA]</scope>
    <source>
        <strain evidence="25">cv. Huhao1</strain>
        <tissue evidence="24">Leaf</tissue>
    </source>
</reference>
<evidence type="ECO:0000256" key="10">
    <source>
        <dbReference type="ARBA" id="ARBA00022741"/>
    </source>
</evidence>
<evidence type="ECO:0000256" key="19">
    <source>
        <dbReference type="PROSITE-ProRule" id="PRU10141"/>
    </source>
</evidence>
<dbReference type="GO" id="GO:0005524">
    <property type="term" value="F:ATP binding"/>
    <property type="evidence" value="ECO:0007669"/>
    <property type="project" value="UniProtKB-UniRule"/>
</dbReference>
<dbReference type="InterPro" id="IPR000719">
    <property type="entry name" value="Prot_kinase_dom"/>
</dbReference>
<dbReference type="Pfam" id="PF00069">
    <property type="entry name" value="Pkinase"/>
    <property type="match status" value="1"/>
</dbReference>
<evidence type="ECO:0000256" key="4">
    <source>
        <dbReference type="ARBA" id="ARBA00022527"/>
    </source>
</evidence>
<evidence type="ECO:0000256" key="18">
    <source>
        <dbReference type="ARBA" id="ARBA00048679"/>
    </source>
</evidence>
<evidence type="ECO:0000256" key="3">
    <source>
        <dbReference type="ARBA" id="ARBA00012513"/>
    </source>
</evidence>
<dbReference type="GO" id="GO:0048638">
    <property type="term" value="P:regulation of developmental growth"/>
    <property type="evidence" value="ECO:0007669"/>
    <property type="project" value="UniProtKB-ARBA"/>
</dbReference>